<feature type="transmembrane region" description="Helical" evidence="7">
    <location>
        <begin position="12"/>
        <end position="33"/>
    </location>
</feature>
<dbReference type="PANTHER" id="PTHR43744:SF6">
    <property type="entry name" value="ABC TRANSPORTER PERMEASE PROTEIN YESQ-RELATED"/>
    <property type="match status" value="1"/>
</dbReference>
<accession>A0A9D2M1G1</accession>
<gene>
    <name evidence="9" type="ORF">H9943_00215</name>
</gene>
<dbReference type="Proteomes" id="UP000824209">
    <property type="component" value="Unassembled WGS sequence"/>
</dbReference>
<dbReference type="PANTHER" id="PTHR43744">
    <property type="entry name" value="ABC TRANSPORTER PERMEASE PROTEIN MG189-RELATED-RELATED"/>
    <property type="match status" value="1"/>
</dbReference>
<reference evidence="9" key="1">
    <citation type="journal article" date="2021" name="PeerJ">
        <title>Extensive microbial diversity within the chicken gut microbiome revealed by metagenomics and culture.</title>
        <authorList>
            <person name="Gilroy R."/>
            <person name="Ravi A."/>
            <person name="Getino M."/>
            <person name="Pursley I."/>
            <person name="Horton D.L."/>
            <person name="Alikhan N.F."/>
            <person name="Baker D."/>
            <person name="Gharbi K."/>
            <person name="Hall N."/>
            <person name="Watson M."/>
            <person name="Adriaenssens E.M."/>
            <person name="Foster-Nyarko E."/>
            <person name="Jarju S."/>
            <person name="Secka A."/>
            <person name="Antonio M."/>
            <person name="Oren A."/>
            <person name="Chaudhuri R.R."/>
            <person name="La Ragione R."/>
            <person name="Hildebrand F."/>
            <person name="Pallen M.J."/>
        </authorList>
    </citation>
    <scope>NUCLEOTIDE SEQUENCE</scope>
    <source>
        <strain evidence="9">ChiBcec8-14828</strain>
    </source>
</reference>
<dbReference type="PROSITE" id="PS50928">
    <property type="entry name" value="ABC_TM1"/>
    <property type="match status" value="1"/>
</dbReference>
<proteinExistence type="inferred from homology"/>
<keyword evidence="2 7" id="KW-0813">Transport</keyword>
<evidence type="ECO:0000256" key="4">
    <source>
        <dbReference type="ARBA" id="ARBA00022692"/>
    </source>
</evidence>
<sequence>MSVRARNNIATFLKYVVLIAVGFVMIYPLLWMIGATFKTNNEIFSGIGIFPKNPTIQGYIDALNNYGGDIDIIRSMINTYSYVIPKVVFTVISSLLTAYGFGRFHFKGKNFFFALMLCMLFLPQVVLNVPQYLLFNNFGWVDSQWYAALIIPTLFATESYFIFMLVQFMRNVPREMDEAAQIDGCNSFQTLYKVIAPMLSPALVSVALFQFMWSSNDFMGPLLYVKTPQRYPAALFVKLSMDADSGFAWNRVLAVSVISILPSLIVFFLAQNKFVDGISAGSVKG</sequence>
<feature type="transmembrane region" description="Helical" evidence="7">
    <location>
        <begin position="145"/>
        <end position="169"/>
    </location>
</feature>
<feature type="transmembrane region" description="Helical" evidence="7">
    <location>
        <begin position="80"/>
        <end position="99"/>
    </location>
</feature>
<dbReference type="AlphaFoldDB" id="A0A9D2M1G1"/>
<comment type="caution">
    <text evidence="9">The sequence shown here is derived from an EMBL/GenBank/DDBJ whole genome shotgun (WGS) entry which is preliminary data.</text>
</comment>
<keyword evidence="3" id="KW-1003">Cell membrane</keyword>
<feature type="domain" description="ABC transmembrane type-1" evidence="8">
    <location>
        <begin position="76"/>
        <end position="270"/>
    </location>
</feature>
<evidence type="ECO:0000256" key="5">
    <source>
        <dbReference type="ARBA" id="ARBA00022989"/>
    </source>
</evidence>
<keyword evidence="4 7" id="KW-0812">Transmembrane</keyword>
<evidence type="ECO:0000256" key="2">
    <source>
        <dbReference type="ARBA" id="ARBA00022448"/>
    </source>
</evidence>
<feature type="transmembrane region" description="Helical" evidence="7">
    <location>
        <begin position="248"/>
        <end position="270"/>
    </location>
</feature>
<dbReference type="Pfam" id="PF00528">
    <property type="entry name" value="BPD_transp_1"/>
    <property type="match status" value="1"/>
</dbReference>
<evidence type="ECO:0000256" key="7">
    <source>
        <dbReference type="RuleBase" id="RU363032"/>
    </source>
</evidence>
<keyword evidence="6 7" id="KW-0472">Membrane</keyword>
<dbReference type="EMBL" id="DWYA01000002">
    <property type="protein sequence ID" value="HJB38804.1"/>
    <property type="molecule type" value="Genomic_DNA"/>
</dbReference>
<evidence type="ECO:0000256" key="1">
    <source>
        <dbReference type="ARBA" id="ARBA00004651"/>
    </source>
</evidence>
<dbReference type="SUPFAM" id="SSF161098">
    <property type="entry name" value="MetI-like"/>
    <property type="match status" value="1"/>
</dbReference>
<name>A0A9D2M1G1_9FIRM</name>
<protein>
    <submittedName>
        <fullName evidence="9">Carbohydrate ABC transporter permease</fullName>
    </submittedName>
</protein>
<dbReference type="InterPro" id="IPR000515">
    <property type="entry name" value="MetI-like"/>
</dbReference>
<evidence type="ECO:0000313" key="9">
    <source>
        <dbReference type="EMBL" id="HJB38804.1"/>
    </source>
</evidence>
<dbReference type="GO" id="GO:0005886">
    <property type="term" value="C:plasma membrane"/>
    <property type="evidence" value="ECO:0007669"/>
    <property type="project" value="UniProtKB-SubCell"/>
</dbReference>
<feature type="transmembrane region" description="Helical" evidence="7">
    <location>
        <begin position="111"/>
        <end position="133"/>
    </location>
</feature>
<dbReference type="Gene3D" id="1.10.3720.10">
    <property type="entry name" value="MetI-like"/>
    <property type="match status" value="1"/>
</dbReference>
<feature type="transmembrane region" description="Helical" evidence="7">
    <location>
        <begin position="190"/>
        <end position="213"/>
    </location>
</feature>
<keyword evidence="5 7" id="KW-1133">Transmembrane helix</keyword>
<evidence type="ECO:0000256" key="6">
    <source>
        <dbReference type="ARBA" id="ARBA00023136"/>
    </source>
</evidence>
<evidence type="ECO:0000259" key="8">
    <source>
        <dbReference type="PROSITE" id="PS50928"/>
    </source>
</evidence>
<comment type="similarity">
    <text evidence="7">Belongs to the binding-protein-dependent transport system permease family.</text>
</comment>
<evidence type="ECO:0000256" key="3">
    <source>
        <dbReference type="ARBA" id="ARBA00022475"/>
    </source>
</evidence>
<dbReference type="InterPro" id="IPR035906">
    <property type="entry name" value="MetI-like_sf"/>
</dbReference>
<reference evidence="9" key="2">
    <citation type="submission" date="2021-04" db="EMBL/GenBank/DDBJ databases">
        <authorList>
            <person name="Gilroy R."/>
        </authorList>
    </citation>
    <scope>NUCLEOTIDE SEQUENCE</scope>
    <source>
        <strain evidence="9">ChiBcec8-14828</strain>
    </source>
</reference>
<comment type="subcellular location">
    <subcellularLocation>
        <location evidence="1 7">Cell membrane</location>
        <topology evidence="1 7">Multi-pass membrane protein</topology>
    </subcellularLocation>
</comment>
<evidence type="ECO:0000313" key="10">
    <source>
        <dbReference type="Proteomes" id="UP000824209"/>
    </source>
</evidence>
<dbReference type="GO" id="GO:0055085">
    <property type="term" value="P:transmembrane transport"/>
    <property type="evidence" value="ECO:0007669"/>
    <property type="project" value="InterPro"/>
</dbReference>
<dbReference type="CDD" id="cd06261">
    <property type="entry name" value="TM_PBP2"/>
    <property type="match status" value="1"/>
</dbReference>
<organism evidence="9 10">
    <name type="scientific">Candidatus Ruthenibacterium avium</name>
    <dbReference type="NCBI Taxonomy" id="2838751"/>
    <lineage>
        <taxon>Bacteria</taxon>
        <taxon>Bacillati</taxon>
        <taxon>Bacillota</taxon>
        <taxon>Clostridia</taxon>
        <taxon>Eubacteriales</taxon>
        <taxon>Oscillospiraceae</taxon>
        <taxon>Ruthenibacterium</taxon>
    </lineage>
</organism>